<dbReference type="InterPro" id="IPR029063">
    <property type="entry name" value="SAM-dependent_MTases_sf"/>
</dbReference>
<dbReference type="GO" id="GO:0032259">
    <property type="term" value="P:methylation"/>
    <property type="evidence" value="ECO:0007669"/>
    <property type="project" value="UniProtKB-KW"/>
</dbReference>
<evidence type="ECO:0000256" key="3">
    <source>
        <dbReference type="ARBA" id="ARBA00022691"/>
    </source>
</evidence>
<reference evidence="5" key="1">
    <citation type="submission" date="2024-05" db="EMBL/GenBank/DDBJ databases">
        <title>30 novel species of actinomycetes from the DSMZ collection.</title>
        <authorList>
            <person name="Nouioui I."/>
        </authorList>
    </citation>
    <scope>NUCLEOTIDE SEQUENCE</scope>
    <source>
        <strain evidence="5">DSM 40473</strain>
    </source>
</reference>
<dbReference type="GO" id="GO:0008168">
    <property type="term" value="F:methyltransferase activity"/>
    <property type="evidence" value="ECO:0007669"/>
    <property type="project" value="UniProtKB-KW"/>
</dbReference>
<dbReference type="Gene3D" id="3.40.50.150">
    <property type="entry name" value="Vaccinia Virus protein VP39"/>
    <property type="match status" value="1"/>
</dbReference>
<dbReference type="PANTHER" id="PTHR44068:SF11">
    <property type="entry name" value="GERANYL DIPHOSPHATE 2-C-METHYLTRANSFERASE"/>
    <property type="match status" value="1"/>
</dbReference>
<dbReference type="PROSITE" id="PS01184">
    <property type="entry name" value="UBIE_2"/>
    <property type="match status" value="1"/>
</dbReference>
<dbReference type="InterPro" id="IPR023576">
    <property type="entry name" value="UbiE/COQ5_MeTrFase_CS"/>
</dbReference>
<proteinExistence type="predicted"/>
<dbReference type="Proteomes" id="UP001180531">
    <property type="component" value="Unassembled WGS sequence"/>
</dbReference>
<dbReference type="SUPFAM" id="SSF53335">
    <property type="entry name" value="S-adenosyl-L-methionine-dependent methyltransferases"/>
    <property type="match status" value="1"/>
</dbReference>
<keyword evidence="1 5" id="KW-0489">Methyltransferase</keyword>
<evidence type="ECO:0000256" key="2">
    <source>
        <dbReference type="ARBA" id="ARBA00022679"/>
    </source>
</evidence>
<dbReference type="Pfam" id="PF08241">
    <property type="entry name" value="Methyltransf_11"/>
    <property type="match status" value="1"/>
</dbReference>
<gene>
    <name evidence="5" type="ORF">RM609_16295</name>
</gene>
<keyword evidence="6" id="KW-1185">Reference proteome</keyword>
<dbReference type="EMBL" id="JAVRFI010000009">
    <property type="protein sequence ID" value="MDT0450623.1"/>
    <property type="molecule type" value="Genomic_DNA"/>
</dbReference>
<dbReference type="PANTHER" id="PTHR44068">
    <property type="entry name" value="ZGC:194242"/>
    <property type="match status" value="1"/>
</dbReference>
<dbReference type="InterPro" id="IPR050447">
    <property type="entry name" value="Erg6_SMT_methyltransf"/>
</dbReference>
<protein>
    <submittedName>
        <fullName evidence="5">Methyltransferase domain-containing protein</fullName>
    </submittedName>
</protein>
<accession>A0ABU2SNR2</accession>
<comment type="caution">
    <text evidence="5">The sequence shown here is derived from an EMBL/GenBank/DDBJ whole genome shotgun (WGS) entry which is preliminary data.</text>
</comment>
<evidence type="ECO:0000256" key="1">
    <source>
        <dbReference type="ARBA" id="ARBA00022603"/>
    </source>
</evidence>
<sequence length="291" mass="32198">MPQQEAPHDPKDLIKAETVGAWYDKFGDLYHMTLGDSVHCGLWVSPDEPHPASMDLVALSSQAQDRYTDYLIRLMNARPGGHHLDMGCGPGRPAARLAEQSGTRVTGISVSKEQIARAQEMARATGLADRLTFEVVDAMNLPYEDESFDTAWAVESLCHMDRAKALGEAWRVLRPGGQLMILESSLIAELTPVELGIYETVLASNPPLPMAELFALLERTGFRTLELKDLSANLAITSDMIALLLRDRREELAAALGAEFVEQTDAGYTGVRTIIREKTRFFMMLLRKPLA</sequence>
<evidence type="ECO:0000313" key="6">
    <source>
        <dbReference type="Proteomes" id="UP001180531"/>
    </source>
</evidence>
<name>A0ABU2SNR2_9ACTN</name>
<dbReference type="RefSeq" id="WP_311611562.1">
    <property type="nucleotide sequence ID" value="NZ_JAVRFI010000009.1"/>
</dbReference>
<keyword evidence="3" id="KW-0949">S-adenosyl-L-methionine</keyword>
<evidence type="ECO:0000259" key="4">
    <source>
        <dbReference type="Pfam" id="PF08241"/>
    </source>
</evidence>
<evidence type="ECO:0000313" key="5">
    <source>
        <dbReference type="EMBL" id="MDT0450623.1"/>
    </source>
</evidence>
<feature type="domain" description="Methyltransferase type 11" evidence="4">
    <location>
        <begin position="84"/>
        <end position="181"/>
    </location>
</feature>
<keyword evidence="2" id="KW-0808">Transferase</keyword>
<organism evidence="5 6">
    <name type="scientific">Streptomyces hesseae</name>
    <dbReference type="NCBI Taxonomy" id="3075519"/>
    <lineage>
        <taxon>Bacteria</taxon>
        <taxon>Bacillati</taxon>
        <taxon>Actinomycetota</taxon>
        <taxon>Actinomycetes</taxon>
        <taxon>Kitasatosporales</taxon>
        <taxon>Streptomycetaceae</taxon>
        <taxon>Streptomyces</taxon>
    </lineage>
</organism>
<dbReference type="CDD" id="cd02440">
    <property type="entry name" value="AdoMet_MTases"/>
    <property type="match status" value="1"/>
</dbReference>
<dbReference type="InterPro" id="IPR013216">
    <property type="entry name" value="Methyltransf_11"/>
</dbReference>